<dbReference type="RefSeq" id="WP_341777840.1">
    <property type="nucleotide sequence ID" value="NZ_JAAMOX010000001.1"/>
</dbReference>
<proteinExistence type="inferred from homology"/>
<dbReference type="GO" id="GO:0004590">
    <property type="term" value="F:orotidine-5'-phosphate decarboxylase activity"/>
    <property type="evidence" value="ECO:0007669"/>
    <property type="project" value="UniProtKB-UniRule"/>
</dbReference>
<dbReference type="SMART" id="SM00934">
    <property type="entry name" value="OMPdecase"/>
    <property type="match status" value="1"/>
</dbReference>
<comment type="caution">
    <text evidence="9">The sequence shown here is derived from an EMBL/GenBank/DDBJ whole genome shotgun (WGS) entry which is preliminary data.</text>
</comment>
<protein>
    <recommendedName>
        <fullName evidence="7">Orotidine-5'-phosphate decarboxylase</fullName>
        <ecNumber evidence="7">4.1.1.23</ecNumber>
    </recommendedName>
</protein>
<dbReference type="Pfam" id="PF00215">
    <property type="entry name" value="OMPdecase"/>
    <property type="match status" value="1"/>
</dbReference>
<dbReference type="InterPro" id="IPR011060">
    <property type="entry name" value="RibuloseP-bd_barrel"/>
</dbReference>
<dbReference type="PANTHER" id="PTHR43375">
    <property type="entry name" value="OROTIDINE 5'-PHOSPHATE DECARBOXYLASE"/>
    <property type="match status" value="1"/>
</dbReference>
<evidence type="ECO:0000256" key="1">
    <source>
        <dbReference type="ARBA" id="ARBA00004861"/>
    </source>
</evidence>
<dbReference type="PANTHER" id="PTHR43375:SF1">
    <property type="entry name" value="OROTIDINE 5'-PHOSPHATE DECARBOXYLASE"/>
    <property type="match status" value="1"/>
</dbReference>
<sequence>MTTVPSFGARLSSVIGKHGRLCVGIDPHSHLLAGWGLPDTAAGARDFSLRVIDACVDQVAAIKPQIAFYERFGSAGYVVLEEIIAAARQRGLLVIADVKRGDIGTSVQAYADAWLRPGSTLESDAMTISAFQGFGSLVEPLNYTTTAGKGLFLLAATSNPEARDIQQARLNGGYNPSVAASIVAEVQQWNSDHRRDALVGVDRNGPSVGVVGSVGVVLGATLNLEHYDINVNLNRNPLMPVLAPGFGAQGAKLTDANRIFGSMTAATLVSESRSVLNAGPMGIVQAVRERADEVRREVTA</sequence>
<gene>
    <name evidence="9" type="ORF">FHX76_000590</name>
</gene>
<evidence type="ECO:0000313" key="10">
    <source>
        <dbReference type="Proteomes" id="UP000541033"/>
    </source>
</evidence>
<dbReference type="InterPro" id="IPR001754">
    <property type="entry name" value="OMPdeCOase_dom"/>
</dbReference>
<dbReference type="EMBL" id="JAAMOX010000001">
    <property type="protein sequence ID" value="NIH52722.1"/>
    <property type="molecule type" value="Genomic_DNA"/>
</dbReference>
<keyword evidence="5 9" id="KW-0456">Lyase</keyword>
<comment type="pathway">
    <text evidence="1">Pyrimidine metabolism; UMP biosynthesis via de novo pathway; UMP from orotate: step 2/2.</text>
</comment>
<evidence type="ECO:0000256" key="2">
    <source>
        <dbReference type="ARBA" id="ARBA00008847"/>
    </source>
</evidence>
<evidence type="ECO:0000256" key="4">
    <source>
        <dbReference type="ARBA" id="ARBA00022975"/>
    </source>
</evidence>
<evidence type="ECO:0000256" key="7">
    <source>
        <dbReference type="NCBIfam" id="TIGR02127"/>
    </source>
</evidence>
<dbReference type="InterPro" id="IPR013785">
    <property type="entry name" value="Aldolase_TIM"/>
</dbReference>
<feature type="domain" description="Orotidine 5'-phosphate decarboxylase" evidence="8">
    <location>
        <begin position="20"/>
        <end position="287"/>
    </location>
</feature>
<dbReference type="Gene3D" id="3.20.20.70">
    <property type="entry name" value="Aldolase class I"/>
    <property type="match status" value="1"/>
</dbReference>
<dbReference type="InterPro" id="IPR011995">
    <property type="entry name" value="OMPdecase_type-2"/>
</dbReference>
<evidence type="ECO:0000256" key="3">
    <source>
        <dbReference type="ARBA" id="ARBA00022793"/>
    </source>
</evidence>
<evidence type="ECO:0000259" key="8">
    <source>
        <dbReference type="SMART" id="SM00934"/>
    </source>
</evidence>
<dbReference type="AlphaFoldDB" id="A0A7X5QZF9"/>
<dbReference type="GO" id="GO:0044205">
    <property type="term" value="P:'de novo' UMP biosynthetic process"/>
    <property type="evidence" value="ECO:0007669"/>
    <property type="project" value="UniProtKB-UniPathway"/>
</dbReference>
<reference evidence="9 10" key="1">
    <citation type="submission" date="2020-02" db="EMBL/GenBank/DDBJ databases">
        <title>Sequencing the genomes of 1000 actinobacteria strains.</title>
        <authorList>
            <person name="Klenk H.-P."/>
        </authorList>
    </citation>
    <scope>NUCLEOTIDE SEQUENCE [LARGE SCALE GENOMIC DNA]</scope>
    <source>
        <strain evidence="9 10">DSM 27960</strain>
    </source>
</reference>
<keyword evidence="3" id="KW-0210">Decarboxylase</keyword>
<evidence type="ECO:0000256" key="5">
    <source>
        <dbReference type="ARBA" id="ARBA00023239"/>
    </source>
</evidence>
<name>A0A7X5QZF9_9MICO</name>
<evidence type="ECO:0000256" key="6">
    <source>
        <dbReference type="ARBA" id="ARBA00049157"/>
    </source>
</evidence>
<comment type="catalytic activity">
    <reaction evidence="6">
        <text>orotidine 5'-phosphate + H(+) = UMP + CO2</text>
        <dbReference type="Rhea" id="RHEA:11596"/>
        <dbReference type="ChEBI" id="CHEBI:15378"/>
        <dbReference type="ChEBI" id="CHEBI:16526"/>
        <dbReference type="ChEBI" id="CHEBI:57538"/>
        <dbReference type="ChEBI" id="CHEBI:57865"/>
        <dbReference type="EC" id="4.1.1.23"/>
    </reaction>
</comment>
<keyword evidence="4" id="KW-0665">Pyrimidine biosynthesis</keyword>
<dbReference type="GO" id="GO:0006207">
    <property type="term" value="P:'de novo' pyrimidine nucleobase biosynthetic process"/>
    <property type="evidence" value="ECO:0007669"/>
    <property type="project" value="InterPro"/>
</dbReference>
<accession>A0A7X5QZF9</accession>
<dbReference type="UniPathway" id="UPA00070">
    <property type="reaction ID" value="UER00120"/>
</dbReference>
<dbReference type="Proteomes" id="UP000541033">
    <property type="component" value="Unassembled WGS sequence"/>
</dbReference>
<dbReference type="CDD" id="cd04725">
    <property type="entry name" value="OMP_decarboxylase_like"/>
    <property type="match status" value="1"/>
</dbReference>
<keyword evidence="10" id="KW-1185">Reference proteome</keyword>
<dbReference type="EC" id="4.1.1.23" evidence="7"/>
<dbReference type="SUPFAM" id="SSF51366">
    <property type="entry name" value="Ribulose-phoshate binding barrel"/>
    <property type="match status" value="1"/>
</dbReference>
<evidence type="ECO:0000313" key="9">
    <source>
        <dbReference type="EMBL" id="NIH52722.1"/>
    </source>
</evidence>
<dbReference type="NCBIfam" id="TIGR02127">
    <property type="entry name" value="pyrF_sub2"/>
    <property type="match status" value="1"/>
</dbReference>
<comment type="similarity">
    <text evidence="2">Belongs to the OMP decarboxylase family. Type 2 subfamily.</text>
</comment>
<organism evidence="9 10">
    <name type="scientific">Lysinibacter cavernae</name>
    <dbReference type="NCBI Taxonomy" id="1640652"/>
    <lineage>
        <taxon>Bacteria</taxon>
        <taxon>Bacillati</taxon>
        <taxon>Actinomycetota</taxon>
        <taxon>Actinomycetes</taxon>
        <taxon>Micrococcales</taxon>
        <taxon>Microbacteriaceae</taxon>
        <taxon>Lysinibacter</taxon>
    </lineage>
</organism>